<comment type="caution">
    <text evidence="1">The sequence shown here is derived from an EMBL/GenBank/DDBJ whole genome shotgun (WGS) entry which is preliminary data.</text>
</comment>
<gene>
    <name evidence="1" type="ORF">AB8998_23110</name>
</gene>
<name>A0ABV4C843_9MYCO</name>
<sequence length="74" mass="8265">MRDSDGRKLDHETLEALRKRAVEQVEAGEHPEKLAVTMGFHKNTVYGWLAKVRDGGKDALVAKPVSGRPPKLWS</sequence>
<dbReference type="EMBL" id="JBGEDP010000001">
    <property type="protein sequence ID" value="MEY8017656.1"/>
    <property type="molecule type" value="Genomic_DNA"/>
</dbReference>
<reference evidence="1 2" key="1">
    <citation type="submission" date="2024-08" db="EMBL/GenBank/DDBJ databases">
        <title>Mycobacterium servetensis sp. nov., a novel rapid-growing mycobacterial species recovered from a human patient in Zaragoza, Spain.</title>
        <authorList>
            <person name="Tristancho-Baro A.I."/>
            <person name="Buenestado-Serrano S."/>
            <person name="Garcia De Viedma D."/>
            <person name="Milagro-Beamonte A."/>
            <person name="Burillo N."/>
            <person name="Sanz S."/>
            <person name="Lopez-Calleja A.I."/>
            <person name="Penas-Utrilla D."/>
            <person name="Guardingo M."/>
            <person name="Garcia M.J."/>
            <person name="Vinuelas-Bayon J."/>
        </authorList>
    </citation>
    <scope>NUCLEOTIDE SEQUENCE [LARGE SCALE GENOMIC DNA]</scope>
    <source>
        <strain evidence="2">HUMS_12744610</strain>
    </source>
</reference>
<protein>
    <submittedName>
        <fullName evidence="1">Helix-turn-helix domain-containing protein</fullName>
    </submittedName>
</protein>
<dbReference type="InterPro" id="IPR009057">
    <property type="entry name" value="Homeodomain-like_sf"/>
</dbReference>
<proteinExistence type="predicted"/>
<evidence type="ECO:0000313" key="1">
    <source>
        <dbReference type="EMBL" id="MEY8017656.1"/>
    </source>
</evidence>
<accession>A0ABV4C843</accession>
<evidence type="ECO:0000313" key="2">
    <source>
        <dbReference type="Proteomes" id="UP001564760"/>
    </source>
</evidence>
<dbReference type="Pfam" id="PF13551">
    <property type="entry name" value="HTH_29"/>
    <property type="match status" value="1"/>
</dbReference>
<keyword evidence="2" id="KW-1185">Reference proteome</keyword>
<dbReference type="Proteomes" id="UP001564760">
    <property type="component" value="Unassembled WGS sequence"/>
</dbReference>
<dbReference type="RefSeq" id="WP_369739953.1">
    <property type="nucleotide sequence ID" value="NZ_JBGEDP010000001.1"/>
</dbReference>
<dbReference type="SUPFAM" id="SSF46689">
    <property type="entry name" value="Homeodomain-like"/>
    <property type="match status" value="1"/>
</dbReference>
<organism evidence="1 2">
    <name type="scientific">Mycobacterium servetii</name>
    <dbReference type="NCBI Taxonomy" id="3237418"/>
    <lineage>
        <taxon>Bacteria</taxon>
        <taxon>Bacillati</taxon>
        <taxon>Actinomycetota</taxon>
        <taxon>Actinomycetes</taxon>
        <taxon>Mycobacteriales</taxon>
        <taxon>Mycobacteriaceae</taxon>
        <taxon>Mycobacterium</taxon>
    </lineage>
</organism>